<dbReference type="STRING" id="3476.A0A2P5C640"/>
<dbReference type="GO" id="GO:0080043">
    <property type="term" value="F:quercetin 3-O-glucosyltransferase activity"/>
    <property type="evidence" value="ECO:0007669"/>
    <property type="project" value="TreeGrafter"/>
</dbReference>
<name>A0A2P5C640_PARAD</name>
<comment type="similarity">
    <text evidence="1">Belongs to the UDP-glycosyltransferase family.</text>
</comment>
<dbReference type="PANTHER" id="PTHR11926:SF1392">
    <property type="entry name" value="GLYCOSYLTRANSFERASE"/>
    <property type="match status" value="1"/>
</dbReference>
<keyword evidence="2" id="KW-0808">Transferase</keyword>
<dbReference type="Gene3D" id="3.40.50.2000">
    <property type="entry name" value="Glycogen Phosphorylase B"/>
    <property type="match status" value="1"/>
</dbReference>
<evidence type="ECO:0000313" key="3">
    <source>
        <dbReference type="Proteomes" id="UP000237105"/>
    </source>
</evidence>
<reference evidence="3" key="1">
    <citation type="submission" date="2016-06" db="EMBL/GenBank/DDBJ databases">
        <title>Parallel loss of symbiosis genes in relatives of nitrogen-fixing non-legume Parasponia.</title>
        <authorList>
            <person name="Van Velzen R."/>
            <person name="Holmer R."/>
            <person name="Bu F."/>
            <person name="Rutten L."/>
            <person name="Van Zeijl A."/>
            <person name="Liu W."/>
            <person name="Santuari L."/>
            <person name="Cao Q."/>
            <person name="Sharma T."/>
            <person name="Shen D."/>
            <person name="Roswanjaya Y."/>
            <person name="Wardhani T."/>
            <person name="Kalhor M.S."/>
            <person name="Jansen J."/>
            <person name="Van den Hoogen J."/>
            <person name="Gungor B."/>
            <person name="Hartog M."/>
            <person name="Hontelez J."/>
            <person name="Verver J."/>
            <person name="Yang W.-C."/>
            <person name="Schijlen E."/>
            <person name="Repin R."/>
            <person name="Schilthuizen M."/>
            <person name="Schranz E."/>
            <person name="Heidstra R."/>
            <person name="Miyata K."/>
            <person name="Fedorova E."/>
            <person name="Kohlen W."/>
            <person name="Bisseling T."/>
            <person name="Smit S."/>
            <person name="Geurts R."/>
        </authorList>
    </citation>
    <scope>NUCLEOTIDE SEQUENCE [LARGE SCALE GENOMIC DNA]</scope>
    <source>
        <strain evidence="3">cv. WU1-14</strain>
    </source>
</reference>
<evidence type="ECO:0000256" key="1">
    <source>
        <dbReference type="ARBA" id="ARBA00009995"/>
    </source>
</evidence>
<keyword evidence="3" id="KW-1185">Reference proteome</keyword>
<proteinExistence type="inferred from homology"/>
<dbReference type="Proteomes" id="UP000237105">
    <property type="component" value="Unassembled WGS sequence"/>
</dbReference>
<organism evidence="2 3">
    <name type="scientific">Parasponia andersonii</name>
    <name type="common">Sponia andersonii</name>
    <dbReference type="NCBI Taxonomy" id="3476"/>
    <lineage>
        <taxon>Eukaryota</taxon>
        <taxon>Viridiplantae</taxon>
        <taxon>Streptophyta</taxon>
        <taxon>Embryophyta</taxon>
        <taxon>Tracheophyta</taxon>
        <taxon>Spermatophyta</taxon>
        <taxon>Magnoliopsida</taxon>
        <taxon>eudicotyledons</taxon>
        <taxon>Gunneridae</taxon>
        <taxon>Pentapetalae</taxon>
        <taxon>rosids</taxon>
        <taxon>fabids</taxon>
        <taxon>Rosales</taxon>
        <taxon>Cannabaceae</taxon>
        <taxon>Parasponia</taxon>
    </lineage>
</organism>
<dbReference type="OrthoDB" id="5835829at2759"/>
<dbReference type="EMBL" id="JXTB01000170">
    <property type="protein sequence ID" value="PON56503.1"/>
    <property type="molecule type" value="Genomic_DNA"/>
</dbReference>
<accession>A0A2P5C640</accession>
<dbReference type="PANTHER" id="PTHR11926">
    <property type="entry name" value="GLUCOSYL/GLUCURONOSYL TRANSFERASES"/>
    <property type="match status" value="1"/>
</dbReference>
<dbReference type="GO" id="GO:0080044">
    <property type="term" value="F:quercetin 7-O-glucosyltransferase activity"/>
    <property type="evidence" value="ECO:0007669"/>
    <property type="project" value="TreeGrafter"/>
</dbReference>
<sequence>MEHRGPQVAHPARVLIFPLAAQGHVNSMLKLAELLALAGLHVTFLNTDHIHNRLIRYTDVETRFSKYPGFLFRTISDGLEEDHPRTGDLFMDVVYSLNEKTKPVLREMLVSGKLGAGDSSCVTFIIADGVFGGFTIDVAEELHIPIFHFRTIAACCFWCYFFFPDLVESGELPVRGN</sequence>
<gene>
    <name evidence="2" type="ORF">PanWU01x14_180710</name>
</gene>
<comment type="caution">
    <text evidence="2">The sequence shown here is derived from an EMBL/GenBank/DDBJ whole genome shotgun (WGS) entry which is preliminary data.</text>
</comment>
<dbReference type="AlphaFoldDB" id="A0A2P5C640"/>
<evidence type="ECO:0000313" key="2">
    <source>
        <dbReference type="EMBL" id="PON56503.1"/>
    </source>
</evidence>
<dbReference type="SUPFAM" id="SSF53756">
    <property type="entry name" value="UDP-Glycosyltransferase/glycogen phosphorylase"/>
    <property type="match status" value="1"/>
</dbReference>
<protein>
    <submittedName>
        <fullName evidence="2">UDP-glucuronosyl/UDP-glucosyltransferase</fullName>
    </submittedName>
</protein>